<protein>
    <submittedName>
        <fullName evidence="2">Os08g0264001 protein</fullName>
    </submittedName>
</protein>
<name>A0A0P0XDK4_ORYSJ</name>
<organism evidence="2 3">
    <name type="scientific">Oryza sativa subsp. japonica</name>
    <name type="common">Rice</name>
    <dbReference type="NCBI Taxonomy" id="39947"/>
    <lineage>
        <taxon>Eukaryota</taxon>
        <taxon>Viridiplantae</taxon>
        <taxon>Streptophyta</taxon>
        <taxon>Embryophyta</taxon>
        <taxon>Tracheophyta</taxon>
        <taxon>Spermatophyta</taxon>
        <taxon>Magnoliopsida</taxon>
        <taxon>Liliopsida</taxon>
        <taxon>Poales</taxon>
        <taxon>Poaceae</taxon>
        <taxon>BOP clade</taxon>
        <taxon>Oryzoideae</taxon>
        <taxon>Oryzeae</taxon>
        <taxon>Oryzinae</taxon>
        <taxon>Oryza</taxon>
        <taxon>Oryza sativa</taxon>
    </lineage>
</organism>
<gene>
    <name evidence="2" type="ordered locus">Os08g0264001</name>
    <name evidence="2" type="ORF">OSNPB_080264001</name>
</gene>
<dbReference type="EMBL" id="AP014964">
    <property type="protein sequence ID" value="BAT04612.1"/>
    <property type="molecule type" value="Genomic_DNA"/>
</dbReference>
<dbReference type="InParanoid" id="A0A0P0XDK4"/>
<feature type="region of interest" description="Disordered" evidence="1">
    <location>
        <begin position="40"/>
        <end position="73"/>
    </location>
</feature>
<feature type="compositionally biased region" description="Acidic residues" evidence="1">
    <location>
        <begin position="47"/>
        <end position="58"/>
    </location>
</feature>
<feature type="compositionally biased region" description="Basic and acidic residues" evidence="1">
    <location>
        <begin position="59"/>
        <end position="68"/>
    </location>
</feature>
<dbReference type="AlphaFoldDB" id="A0A0P0XDK4"/>
<evidence type="ECO:0000313" key="3">
    <source>
        <dbReference type="Proteomes" id="UP000059680"/>
    </source>
</evidence>
<dbReference type="PaxDb" id="39947-A0A0P0XDK4"/>
<dbReference type="Proteomes" id="UP000059680">
    <property type="component" value="Chromosome 8"/>
</dbReference>
<keyword evidence="3" id="KW-1185">Reference proteome</keyword>
<reference evidence="3" key="1">
    <citation type="journal article" date="2005" name="Nature">
        <title>The map-based sequence of the rice genome.</title>
        <authorList>
            <consortium name="International rice genome sequencing project (IRGSP)"/>
            <person name="Matsumoto T."/>
            <person name="Wu J."/>
            <person name="Kanamori H."/>
            <person name="Katayose Y."/>
            <person name="Fujisawa M."/>
            <person name="Namiki N."/>
            <person name="Mizuno H."/>
            <person name="Yamamoto K."/>
            <person name="Antonio B.A."/>
            <person name="Baba T."/>
            <person name="Sakata K."/>
            <person name="Nagamura Y."/>
            <person name="Aoki H."/>
            <person name="Arikawa K."/>
            <person name="Arita K."/>
            <person name="Bito T."/>
            <person name="Chiden Y."/>
            <person name="Fujitsuka N."/>
            <person name="Fukunaka R."/>
            <person name="Hamada M."/>
            <person name="Harada C."/>
            <person name="Hayashi A."/>
            <person name="Hijishita S."/>
            <person name="Honda M."/>
            <person name="Hosokawa S."/>
            <person name="Ichikawa Y."/>
            <person name="Idonuma A."/>
            <person name="Iijima M."/>
            <person name="Ikeda M."/>
            <person name="Ikeno M."/>
            <person name="Ito K."/>
            <person name="Ito S."/>
            <person name="Ito T."/>
            <person name="Ito Y."/>
            <person name="Ito Y."/>
            <person name="Iwabuchi A."/>
            <person name="Kamiya K."/>
            <person name="Karasawa W."/>
            <person name="Kurita K."/>
            <person name="Katagiri S."/>
            <person name="Kikuta A."/>
            <person name="Kobayashi H."/>
            <person name="Kobayashi N."/>
            <person name="Machita K."/>
            <person name="Maehara T."/>
            <person name="Masukawa M."/>
            <person name="Mizubayashi T."/>
            <person name="Mukai Y."/>
            <person name="Nagasaki H."/>
            <person name="Nagata Y."/>
            <person name="Naito S."/>
            <person name="Nakashima M."/>
            <person name="Nakama Y."/>
            <person name="Nakamichi Y."/>
            <person name="Nakamura M."/>
            <person name="Meguro A."/>
            <person name="Negishi M."/>
            <person name="Ohta I."/>
            <person name="Ohta T."/>
            <person name="Okamoto M."/>
            <person name="Ono N."/>
            <person name="Saji S."/>
            <person name="Sakaguchi M."/>
            <person name="Sakai K."/>
            <person name="Shibata M."/>
            <person name="Shimokawa T."/>
            <person name="Song J."/>
            <person name="Takazaki Y."/>
            <person name="Terasawa K."/>
            <person name="Tsugane M."/>
            <person name="Tsuji K."/>
            <person name="Ueda S."/>
            <person name="Waki K."/>
            <person name="Yamagata H."/>
            <person name="Yamamoto M."/>
            <person name="Yamamoto S."/>
            <person name="Yamane H."/>
            <person name="Yoshiki S."/>
            <person name="Yoshihara R."/>
            <person name="Yukawa K."/>
            <person name="Zhong H."/>
            <person name="Yano M."/>
            <person name="Yuan Q."/>
            <person name="Ouyang S."/>
            <person name="Liu J."/>
            <person name="Jones K.M."/>
            <person name="Gansberger K."/>
            <person name="Moffat K."/>
            <person name="Hill J."/>
            <person name="Bera J."/>
            <person name="Fadrosh D."/>
            <person name="Jin S."/>
            <person name="Johri S."/>
            <person name="Kim M."/>
            <person name="Overton L."/>
            <person name="Reardon M."/>
            <person name="Tsitrin T."/>
            <person name="Vuong H."/>
            <person name="Weaver B."/>
            <person name="Ciecko A."/>
            <person name="Tallon L."/>
            <person name="Jackson J."/>
            <person name="Pai G."/>
            <person name="Aken S.V."/>
            <person name="Utterback T."/>
            <person name="Reidmuller S."/>
            <person name="Feldblyum T."/>
            <person name="Hsiao J."/>
            <person name="Zismann V."/>
            <person name="Iobst S."/>
            <person name="de Vazeille A.R."/>
            <person name="Buell C.R."/>
            <person name="Ying K."/>
            <person name="Li Y."/>
            <person name="Lu T."/>
            <person name="Huang Y."/>
            <person name="Zhao Q."/>
            <person name="Feng Q."/>
            <person name="Zhang L."/>
            <person name="Zhu J."/>
            <person name="Weng Q."/>
            <person name="Mu J."/>
            <person name="Lu Y."/>
            <person name="Fan D."/>
            <person name="Liu Y."/>
            <person name="Guan J."/>
            <person name="Zhang Y."/>
            <person name="Yu S."/>
            <person name="Liu X."/>
            <person name="Zhang Y."/>
            <person name="Hong G."/>
            <person name="Han B."/>
            <person name="Choisne N."/>
            <person name="Demange N."/>
            <person name="Orjeda G."/>
            <person name="Samain S."/>
            <person name="Cattolico L."/>
            <person name="Pelletier E."/>
            <person name="Couloux A."/>
            <person name="Segurens B."/>
            <person name="Wincker P."/>
            <person name="D'Hont A."/>
            <person name="Scarpelli C."/>
            <person name="Weissenbach J."/>
            <person name="Salanoubat M."/>
            <person name="Quetier F."/>
            <person name="Yu Y."/>
            <person name="Kim H.R."/>
            <person name="Rambo T."/>
            <person name="Currie J."/>
            <person name="Collura K."/>
            <person name="Luo M."/>
            <person name="Yang T."/>
            <person name="Ammiraju J.S.S."/>
            <person name="Engler F."/>
            <person name="Soderlund C."/>
            <person name="Wing R.A."/>
            <person name="Palmer L.E."/>
            <person name="de la Bastide M."/>
            <person name="Spiegel L."/>
            <person name="Nascimento L."/>
            <person name="Zutavern T."/>
            <person name="O'Shaughnessy A."/>
            <person name="Dike S."/>
            <person name="Dedhia N."/>
            <person name="Preston R."/>
            <person name="Balija V."/>
            <person name="McCombie W.R."/>
            <person name="Chow T."/>
            <person name="Chen H."/>
            <person name="Chung M."/>
            <person name="Chen C."/>
            <person name="Shaw J."/>
            <person name="Wu H."/>
            <person name="Hsiao K."/>
            <person name="Chao Y."/>
            <person name="Chu M."/>
            <person name="Cheng C."/>
            <person name="Hour A."/>
            <person name="Lee P."/>
            <person name="Lin S."/>
            <person name="Lin Y."/>
            <person name="Liou J."/>
            <person name="Liu S."/>
            <person name="Hsing Y."/>
            <person name="Raghuvanshi S."/>
            <person name="Mohanty A."/>
            <person name="Bharti A.K."/>
            <person name="Gaur A."/>
            <person name="Gupta V."/>
            <person name="Kumar D."/>
            <person name="Ravi V."/>
            <person name="Vij S."/>
            <person name="Kapur A."/>
            <person name="Khurana P."/>
            <person name="Khurana P."/>
            <person name="Khurana J.P."/>
            <person name="Tyagi A.K."/>
            <person name="Gaikwad K."/>
            <person name="Singh A."/>
            <person name="Dalal V."/>
            <person name="Srivastava S."/>
            <person name="Dixit A."/>
            <person name="Pal A.K."/>
            <person name="Ghazi I.A."/>
            <person name="Yadav M."/>
            <person name="Pandit A."/>
            <person name="Bhargava A."/>
            <person name="Sureshbabu K."/>
            <person name="Batra K."/>
            <person name="Sharma T.R."/>
            <person name="Mohapatra T."/>
            <person name="Singh N.K."/>
            <person name="Messing J."/>
            <person name="Nelson A.B."/>
            <person name="Fuks G."/>
            <person name="Kavchok S."/>
            <person name="Keizer G."/>
            <person name="Linton E."/>
            <person name="Llaca V."/>
            <person name="Song R."/>
            <person name="Tanyolac B."/>
            <person name="Young S."/>
            <person name="Ho-Il K."/>
            <person name="Hahn J.H."/>
            <person name="Sangsakoo G."/>
            <person name="Vanavichit A."/>
            <person name="de Mattos Luiz.A.T."/>
            <person name="Zimmer P.D."/>
            <person name="Malone G."/>
            <person name="Dellagostin O."/>
            <person name="de Oliveira A.C."/>
            <person name="Bevan M."/>
            <person name="Bancroft I."/>
            <person name="Minx P."/>
            <person name="Cordum H."/>
            <person name="Wilson R."/>
            <person name="Cheng Z."/>
            <person name="Jin W."/>
            <person name="Jiang J."/>
            <person name="Leong S.A."/>
            <person name="Iwama H."/>
            <person name="Gojobori T."/>
            <person name="Itoh T."/>
            <person name="Niimura Y."/>
            <person name="Fujii Y."/>
            <person name="Habara T."/>
            <person name="Sakai H."/>
            <person name="Sato Y."/>
            <person name="Wilson G."/>
            <person name="Kumar K."/>
            <person name="McCouch S."/>
            <person name="Juretic N."/>
            <person name="Hoen D."/>
            <person name="Wright S."/>
            <person name="Bruskiewich R."/>
            <person name="Bureau T."/>
            <person name="Miyao A."/>
            <person name="Hirochika H."/>
            <person name="Nishikawa T."/>
            <person name="Kadowaki K."/>
            <person name="Sugiura M."/>
            <person name="Burr B."/>
            <person name="Sasaki T."/>
        </authorList>
    </citation>
    <scope>NUCLEOTIDE SEQUENCE [LARGE SCALE GENOMIC DNA]</scope>
    <source>
        <strain evidence="3">cv. Nipponbare</strain>
    </source>
</reference>
<accession>A0A0P0XDK4</accession>
<evidence type="ECO:0000313" key="2">
    <source>
        <dbReference type="EMBL" id="BAT04612.1"/>
    </source>
</evidence>
<feature type="region of interest" description="Disordered" evidence="1">
    <location>
        <begin position="1"/>
        <end position="27"/>
    </location>
</feature>
<reference evidence="2 3" key="2">
    <citation type="journal article" date="2013" name="Plant Cell Physiol.">
        <title>Rice Annotation Project Database (RAP-DB): an integrative and interactive database for rice genomics.</title>
        <authorList>
            <person name="Sakai H."/>
            <person name="Lee S.S."/>
            <person name="Tanaka T."/>
            <person name="Numa H."/>
            <person name="Kim J."/>
            <person name="Kawahara Y."/>
            <person name="Wakimoto H."/>
            <person name="Yang C.C."/>
            <person name="Iwamoto M."/>
            <person name="Abe T."/>
            <person name="Yamada Y."/>
            <person name="Muto A."/>
            <person name="Inokuchi H."/>
            <person name="Ikemura T."/>
            <person name="Matsumoto T."/>
            <person name="Sasaki T."/>
            <person name="Itoh T."/>
        </authorList>
    </citation>
    <scope>NUCLEOTIDE SEQUENCE [LARGE SCALE GENOMIC DNA]</scope>
    <source>
        <strain evidence="3">cv. Nipponbare</strain>
    </source>
</reference>
<proteinExistence type="predicted"/>
<sequence>MCLPTTTVARLGGEQERDDDEDDFGSPAAVCDLWRPHCGEQRQQQDDVVDDAPVEEDGERWRGKERKGSVKGVGGGGIAFMENALLFWRRCRREYEGQGGFWPAAGQRKKKGR</sequence>
<reference evidence="2 3" key="3">
    <citation type="journal article" date="2013" name="Rice">
        <title>Improvement of the Oryza sativa Nipponbare reference genome using next generation sequence and optical map data.</title>
        <authorList>
            <person name="Kawahara Y."/>
            <person name="de la Bastide M."/>
            <person name="Hamilton J.P."/>
            <person name="Kanamori H."/>
            <person name="McCombie W.R."/>
            <person name="Ouyang S."/>
            <person name="Schwartz D.C."/>
            <person name="Tanaka T."/>
            <person name="Wu J."/>
            <person name="Zhou S."/>
            <person name="Childs K.L."/>
            <person name="Davidson R.M."/>
            <person name="Lin H."/>
            <person name="Quesada-Ocampo L."/>
            <person name="Vaillancourt B."/>
            <person name="Sakai H."/>
            <person name="Lee S.S."/>
            <person name="Kim J."/>
            <person name="Numa H."/>
            <person name="Itoh T."/>
            <person name="Buell C.R."/>
            <person name="Matsumoto T."/>
        </authorList>
    </citation>
    <scope>NUCLEOTIDE SEQUENCE [LARGE SCALE GENOMIC DNA]</scope>
    <source>
        <strain evidence="3">cv. Nipponbare</strain>
    </source>
</reference>
<evidence type="ECO:0000256" key="1">
    <source>
        <dbReference type="SAM" id="MobiDB-lite"/>
    </source>
</evidence>